<protein>
    <submittedName>
        <fullName evidence="2">Uncharacterized protein</fullName>
    </submittedName>
</protein>
<gene>
    <name evidence="2" type="ORF">AU378_14590</name>
</gene>
<dbReference type="OrthoDB" id="1264044at2"/>
<dbReference type="RefSeq" id="WP_062652065.1">
    <property type="nucleotide sequence ID" value="NZ_LPUR01000011.1"/>
</dbReference>
<evidence type="ECO:0000256" key="1">
    <source>
        <dbReference type="SAM" id="MobiDB-lite"/>
    </source>
</evidence>
<evidence type="ECO:0000313" key="3">
    <source>
        <dbReference type="Proteomes" id="UP000070513"/>
    </source>
</evidence>
<organism evidence="2 3">
    <name type="scientific">Chryseobacterium kwangjuense</name>
    <dbReference type="NCBI Taxonomy" id="267125"/>
    <lineage>
        <taxon>Bacteria</taxon>
        <taxon>Pseudomonadati</taxon>
        <taxon>Bacteroidota</taxon>
        <taxon>Flavobacteriia</taxon>
        <taxon>Flavobacteriales</taxon>
        <taxon>Weeksellaceae</taxon>
        <taxon>Chryseobacterium group</taxon>
        <taxon>Chryseobacterium</taxon>
    </lineage>
</organism>
<dbReference type="EMBL" id="LPUR01000011">
    <property type="protein sequence ID" value="KXH83611.1"/>
    <property type="molecule type" value="Genomic_DNA"/>
</dbReference>
<dbReference type="AlphaFoldDB" id="A0A135WFC8"/>
<name>A0A135WFC8_9FLAO</name>
<evidence type="ECO:0000313" key="2">
    <source>
        <dbReference type="EMBL" id="KXH83611.1"/>
    </source>
</evidence>
<dbReference type="PROSITE" id="PS51257">
    <property type="entry name" value="PROKAR_LIPOPROTEIN"/>
    <property type="match status" value="1"/>
</dbReference>
<feature type="compositionally biased region" description="Polar residues" evidence="1">
    <location>
        <begin position="232"/>
        <end position="245"/>
    </location>
</feature>
<accession>A0A135WFC8</accession>
<sequence length="442" mass="48536">MKKNFFTAIVAGNFLCLSFLQSCVHEALETEIANVQQDPVFYIKSEYMKGKDIVAGKLIEWDKAREYKGEGKIVLVTVPVKNEGRRLIEELTFRIDNGKVSGHIWKFESNSDFEPSDYSLTAHEIMGKMTGKVSYISLEGSMRYEKQIVRGELIDEVAKNGSGPMSSPSCKPCHGEIEEVVIPSPGGGTTNPFPGNPSTPIPGGVITNPTNPNNPNPNNPSGTDPCSKIKGQKNSQTFSQKLNDLTNKKGLSKETGYSQRTNGDFTYHDQASANSNSNALSLPKASLPENKDIMGYMHTHVDDITTTNSDGYEETRTGIKMFSPADVAYFMDMLANAQAAGRPLTDVYAVMVSGNGTYQIRFTGNQYQIKSFTEQQIAGFYEPYKKAMLGSKNPEASFLKFLDEKMNVKATNLYKMNVNASGATSEVKLNPDKTTTSTSNCP</sequence>
<reference evidence="3" key="1">
    <citation type="submission" date="2015-12" db="EMBL/GenBank/DDBJ databases">
        <title>Genome sequence of a biocontrol rhizobacterium Chryseobacterium kwangjuense strain KJ1R5 isolated from pepper (Capsicum annuum L.).</title>
        <authorList>
            <person name="Jeong J.-J."/>
            <person name="Park H."/>
            <person name="Mannaa M."/>
            <person name="Sang M.K."/>
            <person name="Choi I.-G."/>
            <person name="Kim K.D."/>
        </authorList>
    </citation>
    <scope>NUCLEOTIDE SEQUENCE [LARGE SCALE GENOMIC DNA]</scope>
    <source>
        <strain evidence="3">KJ1R5</strain>
    </source>
</reference>
<feature type="compositionally biased region" description="Polar residues" evidence="1">
    <location>
        <begin position="255"/>
        <end position="264"/>
    </location>
</feature>
<dbReference type="Proteomes" id="UP000070513">
    <property type="component" value="Unassembled WGS sequence"/>
</dbReference>
<comment type="caution">
    <text evidence="2">The sequence shown here is derived from an EMBL/GenBank/DDBJ whole genome shotgun (WGS) entry which is preliminary data.</text>
</comment>
<proteinExistence type="predicted"/>
<reference evidence="2 3" key="2">
    <citation type="journal article" date="2016" name="Genome Announc.">
        <title>Draft Genome Sequence of a Biocontrol Rhizobacterium, Chryseobacterium kwangjuense Strain KJ1R5, Isolated from Pepper (Capsicum annuum).</title>
        <authorList>
            <person name="Jeong J.J."/>
            <person name="Park H."/>
            <person name="Park B.H."/>
            <person name="Mannaa M."/>
            <person name="Sang M.K."/>
            <person name="Choi I.G."/>
            <person name="Kim K.D."/>
        </authorList>
    </citation>
    <scope>NUCLEOTIDE SEQUENCE [LARGE SCALE GENOMIC DNA]</scope>
    <source>
        <strain evidence="2 3">KJ1R5</strain>
    </source>
</reference>
<feature type="region of interest" description="Disordered" evidence="1">
    <location>
        <begin position="183"/>
        <end position="266"/>
    </location>
</feature>